<dbReference type="InterPro" id="IPR013346">
    <property type="entry name" value="NrdE_NrdA_C"/>
</dbReference>
<evidence type="ECO:0000313" key="12">
    <source>
        <dbReference type="EMBL" id="AGO47206.1"/>
    </source>
</evidence>
<dbReference type="UniPathway" id="UPA00326"/>
<dbReference type="GO" id="GO:0009263">
    <property type="term" value="P:deoxyribonucleotide biosynthetic process"/>
    <property type="evidence" value="ECO:0007669"/>
    <property type="project" value="UniProtKB-KW"/>
</dbReference>
<dbReference type="NCBIfam" id="TIGR02506">
    <property type="entry name" value="NrdE_NrdA"/>
    <property type="match status" value="1"/>
</dbReference>
<keyword evidence="6 9" id="KW-0560">Oxidoreductase</keyword>
<dbReference type="PANTHER" id="PTHR11573">
    <property type="entry name" value="RIBONUCLEOSIDE-DIPHOSPHATE REDUCTASE LARGE CHAIN"/>
    <property type="match status" value="1"/>
</dbReference>
<comment type="catalytic activity">
    <reaction evidence="9">
        <text>a 2'-deoxyribonucleoside 5'-diphosphate + [thioredoxin]-disulfide + H2O = a ribonucleoside 5'-diphosphate + [thioredoxin]-dithiol</text>
        <dbReference type="Rhea" id="RHEA:23252"/>
        <dbReference type="Rhea" id="RHEA-COMP:10698"/>
        <dbReference type="Rhea" id="RHEA-COMP:10700"/>
        <dbReference type="ChEBI" id="CHEBI:15377"/>
        <dbReference type="ChEBI" id="CHEBI:29950"/>
        <dbReference type="ChEBI" id="CHEBI:50058"/>
        <dbReference type="ChEBI" id="CHEBI:57930"/>
        <dbReference type="ChEBI" id="CHEBI:73316"/>
        <dbReference type="EC" id="1.17.4.1"/>
    </reaction>
</comment>
<evidence type="ECO:0000313" key="11">
    <source>
        <dbReference type="EMBL" id="AGH56741.1"/>
    </source>
</evidence>
<dbReference type="PANTHER" id="PTHR11573:SF6">
    <property type="entry name" value="RIBONUCLEOSIDE-DIPHOSPHATE REDUCTASE LARGE SUBUNIT"/>
    <property type="match status" value="1"/>
</dbReference>
<evidence type="ECO:0000256" key="8">
    <source>
        <dbReference type="PROSITE-ProRule" id="PRU00492"/>
    </source>
</evidence>
<evidence type="ECO:0000313" key="13">
    <source>
        <dbReference type="Proteomes" id="UP000014729"/>
    </source>
</evidence>
<reference evidence="13" key="3">
    <citation type="submission" date="2013-03" db="EMBL/GenBank/DDBJ databases">
        <title>The Cellulophaga phages: a novel, diverse, and globally ubiquitous model system.</title>
        <authorList>
            <person name="Holmfeldt K."/>
            <person name="Solonenko N."/>
            <person name="Shah M."/>
            <person name="Corrier K."/>
            <person name="Riemann L."/>
            <person name="VerBerkmoes N.C."/>
            <person name="Sullivan M.B."/>
        </authorList>
    </citation>
    <scope>NUCLEOTIDE SEQUENCE [LARGE SCALE GENOMIC DNA]</scope>
</reference>
<dbReference type="RefSeq" id="YP_007673424.1">
    <property type="nucleotide sequence ID" value="NC_020842.1"/>
</dbReference>
<evidence type="ECO:0000256" key="5">
    <source>
        <dbReference type="ARBA" id="ARBA00022840"/>
    </source>
</evidence>
<reference evidence="12 13" key="2">
    <citation type="journal article" date="2013" name="Proc. Natl. Acad. Sci. U.S.A.">
        <title>Twelve previously unknown phage genera are ubiquitous in global oceans.</title>
        <authorList>
            <person name="Holmfeldt K."/>
            <person name="Solonenko N."/>
            <person name="Shah M."/>
            <person name="Corrier K."/>
            <person name="Riemann L."/>
            <person name="Verberkmoes N.C."/>
            <person name="Sullivan M.B."/>
        </authorList>
    </citation>
    <scope>NUCLEOTIDE SEQUENCE [LARGE SCALE GENOMIC DNA]</scope>
    <source>
        <strain evidence="12">PhiST</strain>
    </source>
</reference>
<dbReference type="SUPFAM" id="SSF51998">
    <property type="entry name" value="PFL-like glycyl radical enzymes"/>
    <property type="match status" value="1"/>
</dbReference>
<dbReference type="EMBL" id="KC821604">
    <property type="protein sequence ID" value="AGO47206.1"/>
    <property type="molecule type" value="Genomic_DNA"/>
</dbReference>
<accession>M4SPS1</accession>
<keyword evidence="5 8" id="KW-0067">ATP-binding</keyword>
<evidence type="ECO:0000313" key="14">
    <source>
        <dbReference type="Proteomes" id="UP000203074"/>
    </source>
</evidence>
<feature type="domain" description="ATP-cone" evidence="10">
    <location>
        <begin position="1"/>
        <end position="89"/>
    </location>
</feature>
<gene>
    <name evidence="11" type="ORF">CGPG_00042</name>
    <name evidence="12" type="ORF">PhiST_gp067</name>
</gene>
<comment type="function">
    <text evidence="9">Provides the precursors necessary for DNA synthesis. Catalyzes the biosynthesis of deoxyribonucleotides from the corresponding ribonucleotides.</text>
</comment>
<dbReference type="GO" id="GO:0004748">
    <property type="term" value="F:ribonucleoside-diphosphate reductase activity, thioredoxin disulfide as acceptor"/>
    <property type="evidence" value="ECO:0007669"/>
    <property type="project" value="UniProtKB-EC"/>
</dbReference>
<evidence type="ECO:0000256" key="7">
    <source>
        <dbReference type="ARBA" id="ARBA00023116"/>
    </source>
</evidence>
<evidence type="ECO:0000256" key="9">
    <source>
        <dbReference type="RuleBase" id="RU003410"/>
    </source>
</evidence>
<dbReference type="EC" id="1.17.4.1" evidence="2 9"/>
<evidence type="ECO:0000256" key="6">
    <source>
        <dbReference type="ARBA" id="ARBA00023002"/>
    </source>
</evidence>
<dbReference type="Proteomes" id="UP000203074">
    <property type="component" value="Segment"/>
</dbReference>
<sequence length="789" mass="90043">MNIIKRDGSKVSFNPAKITKRIKVQSKGLKVDADSIAIKVIAQIKDNITTKELDLLAIEQSATLVTYHPDYSKLSARLSITLNNKYTLDKFSDFVNLANETTTLLSKRFTSFVEKYREFLDSIIVQKRDFNHDYFGLKTLEKSYLIRDAENNVIERPQYMWLRTAIEVSNYNIDEVLETYTALSEGYYTHATPTLFNSGTTHSQLSSCFLLGMKGDSIKGIFDTVSDCAAISKWAGGIGIHAHDIRSTGSKIHSTNGFSTGLVPMLKVFNETARYVDQGGGKRKGSFAIYLEPWHSDIFDFLDLKKNHGKEEMRARDLFYAMWIPDLFMEKVEQNADWHLFCPNIILNKYGKLFSEKINQEFVELYERAVSDGNFVKKVKARELWEKILVSQIETGTPYLGYKDIVNTCNNQKNYGVIKSSNLCIEINEYSDGKEQAVCNLASIALSKFVKRDINDKPYFDFIELRKYTKLAIKNLDNVIDTNFYPTSETEISNNKHRPVGLGVQGLADTFALMEIAFDGEKAKFLNKAIFENMYYAALEQSKDMAITKGKYSTFDQSPAASGLLQFDLYDNDIELDNNLDWDKLKQEIVKYGLRNSLLIALMPTASTSQILGNNECFEPFTSNLSIRRVLSGEFIIINKHLIRDLEKINLWTPNMRLNLLRENGSVQNIASIPTEIKERYKTAYDISMKTIIDLAADRQRFVCQAQSMNLFLESANIAKLTSMHFYGWKKKLKTGMYYLRTKPAVSAKQFTLEKENIVDEVQAIDPEEYKKMILASSQQSDDCEMCGA</sequence>
<dbReference type="Proteomes" id="UP000014729">
    <property type="component" value="Segment"/>
</dbReference>
<dbReference type="PROSITE" id="PS00089">
    <property type="entry name" value="RIBORED_LARGE"/>
    <property type="match status" value="1"/>
</dbReference>
<keyword evidence="3" id="KW-0021">Allosteric enzyme</keyword>
<protein>
    <recommendedName>
        <fullName evidence="2 9">Ribonucleoside-diphosphate reductase</fullName>
        <ecNumber evidence="2 9">1.17.4.1</ecNumber>
    </recommendedName>
</protein>
<dbReference type="CDD" id="cd01679">
    <property type="entry name" value="RNR_I"/>
    <property type="match status" value="1"/>
</dbReference>
<dbReference type="EMBL" id="HQ634192">
    <property type="protein sequence ID" value="AGH56741.1"/>
    <property type="molecule type" value="Genomic_DNA"/>
</dbReference>
<dbReference type="PRINTS" id="PR01183">
    <property type="entry name" value="RIBORDTASEM1"/>
</dbReference>
<dbReference type="OrthoDB" id="2980at10239"/>
<dbReference type="InterPro" id="IPR013509">
    <property type="entry name" value="RNR_lsu_N"/>
</dbReference>
<name>M4SPS1_9CAUD</name>
<dbReference type="GO" id="GO:0005524">
    <property type="term" value="F:ATP binding"/>
    <property type="evidence" value="ECO:0007669"/>
    <property type="project" value="UniProtKB-UniRule"/>
</dbReference>
<keyword evidence="4 8" id="KW-0547">Nucleotide-binding</keyword>
<dbReference type="InterPro" id="IPR039718">
    <property type="entry name" value="Rrm1"/>
</dbReference>
<dbReference type="InterPro" id="IPR008926">
    <property type="entry name" value="RNR_R1-su_N"/>
</dbReference>
<dbReference type="GeneID" id="15009940"/>
<dbReference type="Pfam" id="PF00317">
    <property type="entry name" value="Ribonuc_red_lgN"/>
    <property type="match status" value="1"/>
</dbReference>
<evidence type="ECO:0000256" key="3">
    <source>
        <dbReference type="ARBA" id="ARBA00022533"/>
    </source>
</evidence>
<proteinExistence type="inferred from homology"/>
<reference evidence="11 14" key="1">
    <citation type="submission" date="2010-11" db="EMBL/GenBank/DDBJ databases">
        <title>The Genome Sequence of Cellulophaga phage phiST.</title>
        <authorList>
            <consortium name="The Broad Institute Genome Sequencing Platform"/>
            <person name="Henn M.R."/>
            <person name="Reimann L."/>
            <person name="Holmfelt K."/>
            <person name="Levin J."/>
            <person name="Malboeuf C."/>
            <person name="Casali M."/>
            <person name="Russ C."/>
            <person name="Lennon N."/>
            <person name="Chapman S.B."/>
            <person name="Erlich R."/>
            <person name="Young S.K."/>
            <person name="Yandava C."/>
            <person name="Zeng Q."/>
            <person name="Alvarado L."/>
            <person name="Anderson S."/>
            <person name="Berlin A."/>
            <person name="Chen Z."/>
            <person name="Freedman E."/>
            <person name="Gellesch M."/>
            <person name="Goldberg J."/>
            <person name="Green L."/>
            <person name="Griggs A."/>
            <person name="Gujja S."/>
            <person name="Heilman E.R."/>
            <person name="Heiman D."/>
            <person name="Hollinger A."/>
            <person name="Howarth C."/>
            <person name="Larson L."/>
            <person name="Mehta T."/>
            <person name="Pearson M."/>
            <person name="Roberts A."/>
            <person name="Ryan E."/>
            <person name="Saif S."/>
            <person name="Shea T."/>
            <person name="Shenoy N."/>
            <person name="Sisk P."/>
            <person name="Stolte C."/>
            <person name="Sykes S."/>
            <person name="White J."/>
            <person name="Haas B."/>
            <person name="Nusbaum C."/>
            <person name="Birren B."/>
        </authorList>
    </citation>
    <scope>NUCLEOTIDE SEQUENCE [LARGE SCALE GENOMIC DNA]</scope>
    <source>
        <strain evidence="11">PhiST</strain>
        <strain evidence="14">phiST</strain>
    </source>
</reference>
<dbReference type="PROSITE" id="PS51161">
    <property type="entry name" value="ATP_CONE"/>
    <property type="match status" value="1"/>
</dbReference>
<comment type="similarity">
    <text evidence="1 9">Belongs to the ribonucleoside diphosphate reductase large chain family.</text>
</comment>
<dbReference type="KEGG" id="vg:15009940"/>
<dbReference type="InterPro" id="IPR000788">
    <property type="entry name" value="RNR_lg_C"/>
</dbReference>
<dbReference type="Pfam" id="PF03477">
    <property type="entry name" value="ATP-cone"/>
    <property type="match status" value="1"/>
</dbReference>
<dbReference type="InterPro" id="IPR005144">
    <property type="entry name" value="ATP-cone_dom"/>
</dbReference>
<dbReference type="Pfam" id="PF02867">
    <property type="entry name" value="Ribonuc_red_lgC"/>
    <property type="match status" value="1"/>
</dbReference>
<dbReference type="SUPFAM" id="SSF48168">
    <property type="entry name" value="R1 subunit of ribonucleotide reductase, N-terminal domain"/>
    <property type="match status" value="1"/>
</dbReference>
<dbReference type="Gene3D" id="3.20.70.20">
    <property type="match status" value="1"/>
</dbReference>
<keyword evidence="14" id="KW-1185">Reference proteome</keyword>
<evidence type="ECO:0000256" key="1">
    <source>
        <dbReference type="ARBA" id="ARBA00010406"/>
    </source>
</evidence>
<keyword evidence="7 9" id="KW-0215">Deoxyribonucleotide synthesis</keyword>
<organism evidence="11 14">
    <name type="scientific">Cellulophaga phage phiST</name>
    <dbReference type="NCBI Taxonomy" id="756282"/>
    <lineage>
        <taxon>Viruses</taxon>
        <taxon>Duplodnaviria</taxon>
        <taxon>Heunggongvirae</taxon>
        <taxon>Uroviricota</taxon>
        <taxon>Caudoviricetes</taxon>
        <taxon>Cbastvirus</taxon>
        <taxon>Cbastvirus ST</taxon>
    </lineage>
</organism>
<evidence type="ECO:0000256" key="4">
    <source>
        <dbReference type="ARBA" id="ARBA00022741"/>
    </source>
</evidence>
<evidence type="ECO:0000259" key="10">
    <source>
        <dbReference type="PROSITE" id="PS51161"/>
    </source>
</evidence>
<evidence type="ECO:0000256" key="2">
    <source>
        <dbReference type="ARBA" id="ARBA00012274"/>
    </source>
</evidence>